<dbReference type="Pfam" id="PF01022">
    <property type="entry name" value="HTH_5"/>
    <property type="match status" value="1"/>
</dbReference>
<dbReference type="InterPro" id="IPR011991">
    <property type="entry name" value="ArsR-like_HTH"/>
</dbReference>
<dbReference type="PROSITE" id="PS50987">
    <property type="entry name" value="HTH_ARSR_2"/>
    <property type="match status" value="1"/>
</dbReference>
<dbReference type="AlphaFoldDB" id="A0A4R1R2W1"/>
<keyword evidence="3" id="KW-0804">Transcription</keyword>
<feature type="domain" description="HTH arsR-type" evidence="4">
    <location>
        <begin position="5"/>
        <end position="99"/>
    </location>
</feature>
<keyword evidence="2" id="KW-0238">DNA-binding</keyword>
<gene>
    <name evidence="5" type="ORF">EDC14_103837</name>
</gene>
<dbReference type="InterPro" id="IPR051011">
    <property type="entry name" value="Metal_resp_trans_reg"/>
</dbReference>
<dbReference type="RefSeq" id="WP_132016512.1">
    <property type="nucleotide sequence ID" value="NZ_SLUN01000038.1"/>
</dbReference>
<dbReference type="SMART" id="SM00418">
    <property type="entry name" value="HTH_ARSR"/>
    <property type="match status" value="1"/>
</dbReference>
<evidence type="ECO:0000259" key="4">
    <source>
        <dbReference type="PROSITE" id="PS50987"/>
    </source>
</evidence>
<keyword evidence="1" id="KW-0805">Transcription regulation</keyword>
<organism evidence="5 6">
    <name type="scientific">Hydrogenispora ethanolica</name>
    <dbReference type="NCBI Taxonomy" id="1082276"/>
    <lineage>
        <taxon>Bacteria</taxon>
        <taxon>Bacillati</taxon>
        <taxon>Bacillota</taxon>
        <taxon>Hydrogenispora</taxon>
    </lineage>
</organism>
<proteinExistence type="predicted"/>
<dbReference type="OrthoDB" id="9798835at2"/>
<comment type="caution">
    <text evidence="5">The sequence shown here is derived from an EMBL/GenBank/DDBJ whole genome shotgun (WGS) entry which is preliminary data.</text>
</comment>
<dbReference type="GO" id="GO:0003677">
    <property type="term" value="F:DNA binding"/>
    <property type="evidence" value="ECO:0007669"/>
    <property type="project" value="UniProtKB-KW"/>
</dbReference>
<keyword evidence="6" id="KW-1185">Reference proteome</keyword>
<accession>A0A4R1R2W1</accession>
<evidence type="ECO:0000256" key="1">
    <source>
        <dbReference type="ARBA" id="ARBA00023015"/>
    </source>
</evidence>
<dbReference type="PRINTS" id="PR00778">
    <property type="entry name" value="HTHARSR"/>
</dbReference>
<protein>
    <submittedName>
        <fullName evidence="5">ArsR family transcriptional regulator</fullName>
    </submittedName>
</protein>
<dbReference type="NCBIfam" id="NF033788">
    <property type="entry name" value="HTH_metalloreg"/>
    <property type="match status" value="1"/>
</dbReference>
<evidence type="ECO:0000256" key="2">
    <source>
        <dbReference type="ARBA" id="ARBA00023125"/>
    </source>
</evidence>
<dbReference type="Proteomes" id="UP000295008">
    <property type="component" value="Unassembled WGS sequence"/>
</dbReference>
<evidence type="ECO:0000313" key="5">
    <source>
        <dbReference type="EMBL" id="TCL59744.1"/>
    </source>
</evidence>
<dbReference type="EMBL" id="SLUN01000038">
    <property type="protein sequence ID" value="TCL59744.1"/>
    <property type="molecule type" value="Genomic_DNA"/>
</dbReference>
<dbReference type="InterPro" id="IPR036390">
    <property type="entry name" value="WH_DNA-bd_sf"/>
</dbReference>
<reference evidence="5 6" key="1">
    <citation type="submission" date="2019-03" db="EMBL/GenBank/DDBJ databases">
        <title>Genomic Encyclopedia of Type Strains, Phase IV (KMG-IV): sequencing the most valuable type-strain genomes for metagenomic binning, comparative biology and taxonomic classification.</title>
        <authorList>
            <person name="Goeker M."/>
        </authorList>
    </citation>
    <scope>NUCLEOTIDE SEQUENCE [LARGE SCALE GENOMIC DNA]</scope>
    <source>
        <strain evidence="5 6">LX-B</strain>
    </source>
</reference>
<dbReference type="CDD" id="cd00090">
    <property type="entry name" value="HTH_ARSR"/>
    <property type="match status" value="1"/>
</dbReference>
<dbReference type="InterPro" id="IPR001845">
    <property type="entry name" value="HTH_ArsR_DNA-bd_dom"/>
</dbReference>
<evidence type="ECO:0000256" key="3">
    <source>
        <dbReference type="ARBA" id="ARBA00023163"/>
    </source>
</evidence>
<dbReference type="PANTHER" id="PTHR43132">
    <property type="entry name" value="ARSENICAL RESISTANCE OPERON REPRESSOR ARSR-RELATED"/>
    <property type="match status" value="1"/>
</dbReference>
<evidence type="ECO:0000313" key="6">
    <source>
        <dbReference type="Proteomes" id="UP000295008"/>
    </source>
</evidence>
<name>A0A4R1R2W1_HYDET</name>
<dbReference type="PANTHER" id="PTHR43132:SF2">
    <property type="entry name" value="ARSENICAL RESISTANCE OPERON REPRESSOR ARSR-RELATED"/>
    <property type="match status" value="1"/>
</dbReference>
<dbReference type="InterPro" id="IPR036388">
    <property type="entry name" value="WH-like_DNA-bd_sf"/>
</dbReference>
<dbReference type="SUPFAM" id="SSF46785">
    <property type="entry name" value="Winged helix' DNA-binding domain"/>
    <property type="match status" value="1"/>
</dbReference>
<dbReference type="GO" id="GO:0003700">
    <property type="term" value="F:DNA-binding transcription factor activity"/>
    <property type="evidence" value="ECO:0007669"/>
    <property type="project" value="InterPro"/>
</dbReference>
<dbReference type="Gene3D" id="1.10.10.10">
    <property type="entry name" value="Winged helix-like DNA-binding domain superfamily/Winged helix DNA-binding domain"/>
    <property type="match status" value="1"/>
</dbReference>
<sequence>MSSSYDSRLNKERAQIFKILGHPLRLAILDELRNGECCVQDLESRLGAEQSNISRHLSLLKQVGIIDCRKEGLFVYYFMAIPCIGNFFNCVNQVIMKRAENSRELCDKE</sequence>